<feature type="compositionally biased region" description="Low complexity" evidence="1">
    <location>
        <begin position="46"/>
        <end position="59"/>
    </location>
</feature>
<dbReference type="EMBL" id="HBIW01007764">
    <property type="protein sequence ID" value="CAE0691107.1"/>
    <property type="molecule type" value="Transcribed_RNA"/>
</dbReference>
<evidence type="ECO:0000313" key="2">
    <source>
        <dbReference type="EMBL" id="CAE0691107.1"/>
    </source>
</evidence>
<feature type="compositionally biased region" description="Basic residues" evidence="1">
    <location>
        <begin position="25"/>
        <end position="34"/>
    </location>
</feature>
<feature type="region of interest" description="Disordered" evidence="1">
    <location>
        <begin position="24"/>
        <end position="63"/>
    </location>
</feature>
<accession>A0A7S3ZR01</accession>
<name>A0A7S3ZR01_9STRA</name>
<protein>
    <submittedName>
        <fullName evidence="2">Uncharacterized protein</fullName>
    </submittedName>
</protein>
<organism evidence="2">
    <name type="scientific">Pelagomonas calceolata</name>
    <dbReference type="NCBI Taxonomy" id="35677"/>
    <lineage>
        <taxon>Eukaryota</taxon>
        <taxon>Sar</taxon>
        <taxon>Stramenopiles</taxon>
        <taxon>Ochrophyta</taxon>
        <taxon>Pelagophyceae</taxon>
        <taxon>Pelagomonadales</taxon>
        <taxon>Pelagomonadaceae</taxon>
        <taxon>Pelagomonas</taxon>
    </lineage>
</organism>
<gene>
    <name evidence="2" type="ORF">PCAL00307_LOCUS6543</name>
</gene>
<proteinExistence type="predicted"/>
<dbReference type="AlphaFoldDB" id="A0A7S3ZR01"/>
<sequence>MMLGLLLCIHLCTAKKGSSIDKFLRRQQQHRSRRMPAPTRAPTPVGPTQVPTTAAPAAAPDRRGAVRARGGMLAQRVTTTPDRRQAVRLRAGVLAKRAAAAPLPVLSATKCVVALLVVSETDLMAVVDRRLQQTEAVKTGRAAVIFVADRHDHALNKKRLDTTRLRYVENADMAAVAGADVSEYATEAPRLREIADCGDIRIRSVRCAQMMPRKYWRDLVTAAFWVALRSAPRAEYVLRVEPDAVLCLDSLVTALAAVPASAKPFVLGLRRYCHYDDTFSLVSRPLADAVVFEWPHLRDFARLTTKYTMYGMVWPALVHWLRRVRGFEAELLASNPDLKTLIQSEKLERYVQIIDPIDHHTGRNPRTSAAMYKKTYEREAQAGFAKKGVRFDEETREWILYYTDRFGRNVTRKKFPPNQRFARLEALRAAQPRTAPAERCLARWYLHQYKVAAGMDAHWPEFTSMDGKRPAAEWAPYWDAARRLPLGGCFDARFQGKPGVGAYLNASAMGFPLKVGTTRRFPDTAATSMAAALEAFEETID</sequence>
<reference evidence="2" key="1">
    <citation type="submission" date="2021-01" db="EMBL/GenBank/DDBJ databases">
        <authorList>
            <person name="Corre E."/>
            <person name="Pelletier E."/>
            <person name="Niang G."/>
            <person name="Scheremetjew M."/>
            <person name="Finn R."/>
            <person name="Kale V."/>
            <person name="Holt S."/>
            <person name="Cochrane G."/>
            <person name="Meng A."/>
            <person name="Brown T."/>
            <person name="Cohen L."/>
        </authorList>
    </citation>
    <scope>NUCLEOTIDE SEQUENCE</scope>
    <source>
        <strain evidence="2">CCMP1756</strain>
    </source>
</reference>
<evidence type="ECO:0000256" key="1">
    <source>
        <dbReference type="SAM" id="MobiDB-lite"/>
    </source>
</evidence>